<protein>
    <submittedName>
        <fullName evidence="3">IS1182 family transposase</fullName>
    </submittedName>
</protein>
<feature type="domain" description="Transposase DDE" evidence="2">
    <location>
        <begin position="407"/>
        <end position="532"/>
    </location>
</feature>
<dbReference type="EMBL" id="JAHHHD010000019">
    <property type="protein sequence ID" value="MBW4660245.1"/>
    <property type="molecule type" value="Genomic_DNA"/>
</dbReference>
<evidence type="ECO:0000259" key="2">
    <source>
        <dbReference type="Pfam" id="PF13751"/>
    </source>
</evidence>
<sequence length="554" mass="62790">MSLAFEPIPLVPGETERVAKAAFPKGNPYLTLRDELGPIFADADFANLFSTTGQPAVPPWRLALVTLMQFRENLSDRQAADAVRSRIDWKYLLGLELTDSGFDFTVLSEFRQRLVEGQAEQLLLDRLLEHCRVLGLVKARGQQRTDSTRVLASIRVLNRLELVAETFRAVLNELATLVPEWLTEVALESWYKRYGSRIEHTRLPEGVSARDAFAQMVGDDIYYLLECLKESNLPIEWQQLPSMIALQLVWQRHYEVVIDDATGFEQVRFKPKQELAKAAEGVESPYDVEARYRSRYGVGWTRYMVHLTETCDDDQYHLITQVMTTAATVHEAQCTPTIHQALIDKVLSPSEHFVDSAYVDAYLLVDAQTQGITIVGPARRDVTWQSKTANAFDSTKFAIDWQQQRVTCLQGKQSISWSSLMNPEGRPIVKVGFSTSDCAACATRWQCTRAKPPVARYLQLFPQPQYEALQSARKRHATAEGRHQYQRRAGIEGTLSQGVRTLGLRQTRYRGLAKTHLQNIVIAAAMNFDRLANWLNEVPRAKTRISRFAALAPS</sequence>
<dbReference type="InterPro" id="IPR025668">
    <property type="entry name" value="Tnp_DDE_dom"/>
</dbReference>
<evidence type="ECO:0000259" key="1">
    <source>
        <dbReference type="Pfam" id="PF05598"/>
    </source>
</evidence>
<dbReference type="PANTHER" id="PTHR35604">
    <property type="entry name" value="TRANSPOSASE INSH FOR INSERTION SEQUENCE ELEMENT IS5A-RELATED"/>
    <property type="match status" value="1"/>
</dbReference>
<accession>A0A951UN98</accession>
<dbReference type="Proteomes" id="UP000757435">
    <property type="component" value="Unassembled WGS sequence"/>
</dbReference>
<dbReference type="Pfam" id="PF13751">
    <property type="entry name" value="DDE_Tnp_1_6"/>
    <property type="match status" value="1"/>
</dbReference>
<organism evidence="3 4">
    <name type="scientific">Drouetiella hepatica Uher 2000/2452</name>
    <dbReference type="NCBI Taxonomy" id="904376"/>
    <lineage>
        <taxon>Bacteria</taxon>
        <taxon>Bacillati</taxon>
        <taxon>Cyanobacteriota</taxon>
        <taxon>Cyanophyceae</taxon>
        <taxon>Oculatellales</taxon>
        <taxon>Oculatellaceae</taxon>
        <taxon>Drouetiella</taxon>
    </lineage>
</organism>
<feature type="domain" description="Transposase InsH N-terminal" evidence="1">
    <location>
        <begin position="20"/>
        <end position="113"/>
    </location>
</feature>
<evidence type="ECO:0000313" key="4">
    <source>
        <dbReference type="Proteomes" id="UP000757435"/>
    </source>
</evidence>
<reference evidence="3" key="2">
    <citation type="journal article" date="2022" name="Microbiol. Resour. Announc.">
        <title>Metagenome Sequencing to Explore Phylogenomics of Terrestrial Cyanobacteria.</title>
        <authorList>
            <person name="Ward R.D."/>
            <person name="Stajich J.E."/>
            <person name="Johansen J.R."/>
            <person name="Huntemann M."/>
            <person name="Clum A."/>
            <person name="Foster B."/>
            <person name="Foster B."/>
            <person name="Roux S."/>
            <person name="Palaniappan K."/>
            <person name="Varghese N."/>
            <person name="Mukherjee S."/>
            <person name="Reddy T.B.K."/>
            <person name="Daum C."/>
            <person name="Copeland A."/>
            <person name="Chen I.A."/>
            <person name="Ivanova N.N."/>
            <person name="Kyrpides N.C."/>
            <person name="Shapiro N."/>
            <person name="Eloe-Fadrosh E.A."/>
            <person name="Pietrasiak N."/>
        </authorList>
    </citation>
    <scope>NUCLEOTIDE SEQUENCE</scope>
    <source>
        <strain evidence="3">UHER 2000/2452</strain>
    </source>
</reference>
<evidence type="ECO:0000313" key="3">
    <source>
        <dbReference type="EMBL" id="MBW4660245.1"/>
    </source>
</evidence>
<reference evidence="3" key="1">
    <citation type="submission" date="2021-05" db="EMBL/GenBank/DDBJ databases">
        <authorList>
            <person name="Pietrasiak N."/>
            <person name="Ward R."/>
            <person name="Stajich J.E."/>
            <person name="Kurbessoian T."/>
        </authorList>
    </citation>
    <scope>NUCLEOTIDE SEQUENCE</scope>
    <source>
        <strain evidence="3">UHER 2000/2452</strain>
    </source>
</reference>
<comment type="caution">
    <text evidence="3">The sequence shown here is derived from an EMBL/GenBank/DDBJ whole genome shotgun (WGS) entry which is preliminary data.</text>
</comment>
<dbReference type="AlphaFoldDB" id="A0A951UN98"/>
<dbReference type="PANTHER" id="PTHR35604:SF2">
    <property type="entry name" value="TRANSPOSASE INSH FOR INSERTION SEQUENCE ELEMENT IS5A-RELATED"/>
    <property type="match status" value="1"/>
</dbReference>
<dbReference type="InterPro" id="IPR047629">
    <property type="entry name" value="IS1182_transpos"/>
</dbReference>
<dbReference type="Pfam" id="PF05598">
    <property type="entry name" value="DUF772"/>
    <property type="match status" value="1"/>
</dbReference>
<dbReference type="NCBIfam" id="NF033551">
    <property type="entry name" value="transpos_IS1182"/>
    <property type="match status" value="1"/>
</dbReference>
<gene>
    <name evidence="3" type="ORF">KME15_16340</name>
</gene>
<proteinExistence type="predicted"/>
<dbReference type="InterPro" id="IPR008490">
    <property type="entry name" value="Transposase_InsH_N"/>
</dbReference>
<name>A0A951UN98_9CYAN</name>